<dbReference type="Proteomes" id="UP000077071">
    <property type="component" value="Chromosome"/>
</dbReference>
<evidence type="ECO:0008006" key="5">
    <source>
        <dbReference type="Google" id="ProtNLM"/>
    </source>
</evidence>
<evidence type="ECO:0000313" key="3">
    <source>
        <dbReference type="EMBL" id="AND15615.1"/>
    </source>
</evidence>
<name>A0A169BTN2_9MICO</name>
<feature type="transmembrane region" description="Helical" evidence="1">
    <location>
        <begin position="27"/>
        <end position="46"/>
    </location>
</feature>
<feature type="chain" id="PRO_5043136149" description="Integral membrane protein" evidence="2">
    <location>
        <begin position="23"/>
        <end position="199"/>
    </location>
</feature>
<protein>
    <recommendedName>
        <fullName evidence="5">Integral membrane protein</fullName>
    </recommendedName>
</protein>
<keyword evidence="1" id="KW-0812">Transmembrane</keyword>
<dbReference type="PATRIC" id="fig|33888.3.peg.517"/>
<gene>
    <name evidence="3" type="ORF">A6122_0455</name>
</gene>
<keyword evidence="1" id="KW-1133">Transmembrane helix</keyword>
<evidence type="ECO:0000256" key="1">
    <source>
        <dbReference type="SAM" id="Phobius"/>
    </source>
</evidence>
<dbReference type="EMBL" id="CP015515">
    <property type="protein sequence ID" value="AND15615.1"/>
    <property type="molecule type" value="Genomic_DNA"/>
</dbReference>
<keyword evidence="4" id="KW-1185">Reference proteome</keyword>
<feature type="signal peptide" evidence="2">
    <location>
        <begin position="1"/>
        <end position="22"/>
    </location>
</feature>
<evidence type="ECO:0000313" key="4">
    <source>
        <dbReference type="Proteomes" id="UP000077071"/>
    </source>
</evidence>
<keyword evidence="2" id="KW-0732">Signal</keyword>
<dbReference type="STRING" id="33888.A6122_0455"/>
<dbReference type="KEGG" id="rtn:A6122_0455"/>
<sequence>MARGASAALAATATAAASHTLAGAVTPAPAVLALAAAFAVVVCVLLSGRHLSLPRLTASVLLSQIAYHGLFLVTGTGGEVSVIGTTGRAAHFHDGSTIELIAGEGGHAAHRPLMLVAHLAAAGLTIAALRHGERLFWTLGAELHRVVVRIVAEASALALPQSPGVAVTGAPEPRAPRTLDTVLSVLRHRGPPARALRAA</sequence>
<evidence type="ECO:0000256" key="2">
    <source>
        <dbReference type="SAM" id="SignalP"/>
    </source>
</evidence>
<keyword evidence="1" id="KW-0472">Membrane</keyword>
<reference evidence="3 4" key="1">
    <citation type="submission" date="2016-05" db="EMBL/GenBank/DDBJ databases">
        <title>Complete genome sequence of Rathayibacter tritici NCPPB 1953.</title>
        <authorList>
            <person name="Park J."/>
            <person name="Lee H.-H."/>
            <person name="Lee S.-W."/>
            <person name="Seo Y.-S."/>
        </authorList>
    </citation>
    <scope>NUCLEOTIDE SEQUENCE [LARGE SCALE GENOMIC DNA]</scope>
    <source>
        <strain evidence="3 4">NCPPB 1953</strain>
    </source>
</reference>
<organism evidence="3 4">
    <name type="scientific">Rathayibacter tritici</name>
    <dbReference type="NCBI Taxonomy" id="33888"/>
    <lineage>
        <taxon>Bacteria</taxon>
        <taxon>Bacillati</taxon>
        <taxon>Actinomycetota</taxon>
        <taxon>Actinomycetes</taxon>
        <taxon>Micrococcales</taxon>
        <taxon>Microbacteriaceae</taxon>
        <taxon>Rathayibacter</taxon>
    </lineage>
</organism>
<dbReference type="AlphaFoldDB" id="A0A169BTN2"/>
<proteinExistence type="predicted"/>
<dbReference type="RefSeq" id="WP_068251147.1">
    <property type="nucleotide sequence ID" value="NZ_PSUM01000005.1"/>
</dbReference>
<accession>A0A169BTN2</accession>